<reference evidence="1 3" key="1">
    <citation type="journal article" date="2008" name="Science">
        <title>The Physcomitrella genome reveals evolutionary insights into the conquest of land by plants.</title>
        <authorList>
            <person name="Rensing S."/>
            <person name="Lang D."/>
            <person name="Zimmer A."/>
            <person name="Terry A."/>
            <person name="Salamov A."/>
            <person name="Shapiro H."/>
            <person name="Nishiyama T."/>
            <person name="Perroud P.-F."/>
            <person name="Lindquist E."/>
            <person name="Kamisugi Y."/>
            <person name="Tanahashi T."/>
            <person name="Sakakibara K."/>
            <person name="Fujita T."/>
            <person name="Oishi K."/>
            <person name="Shin-I T."/>
            <person name="Kuroki Y."/>
            <person name="Toyoda A."/>
            <person name="Suzuki Y."/>
            <person name="Hashimoto A."/>
            <person name="Yamaguchi K."/>
            <person name="Sugano A."/>
            <person name="Kohara Y."/>
            <person name="Fujiyama A."/>
            <person name="Anterola A."/>
            <person name="Aoki S."/>
            <person name="Ashton N."/>
            <person name="Barbazuk W.B."/>
            <person name="Barker E."/>
            <person name="Bennetzen J."/>
            <person name="Bezanilla M."/>
            <person name="Blankenship R."/>
            <person name="Cho S.H."/>
            <person name="Dutcher S."/>
            <person name="Estelle M."/>
            <person name="Fawcett J.A."/>
            <person name="Gundlach H."/>
            <person name="Hanada K."/>
            <person name="Heyl A."/>
            <person name="Hicks K.A."/>
            <person name="Hugh J."/>
            <person name="Lohr M."/>
            <person name="Mayer K."/>
            <person name="Melkozernov A."/>
            <person name="Murata T."/>
            <person name="Nelson D."/>
            <person name="Pils B."/>
            <person name="Prigge M."/>
            <person name="Reiss B."/>
            <person name="Renner T."/>
            <person name="Rombauts S."/>
            <person name="Rushton P."/>
            <person name="Sanderfoot A."/>
            <person name="Schween G."/>
            <person name="Shiu S.-H."/>
            <person name="Stueber K."/>
            <person name="Theodoulou F.L."/>
            <person name="Tu H."/>
            <person name="Van de Peer Y."/>
            <person name="Verrier P.J."/>
            <person name="Waters E."/>
            <person name="Wood A."/>
            <person name="Yang L."/>
            <person name="Cove D."/>
            <person name="Cuming A."/>
            <person name="Hasebe M."/>
            <person name="Lucas S."/>
            <person name="Mishler D.B."/>
            <person name="Reski R."/>
            <person name="Grigoriev I."/>
            <person name="Quatrano R.S."/>
            <person name="Boore J.L."/>
        </authorList>
    </citation>
    <scope>NUCLEOTIDE SEQUENCE [LARGE SCALE GENOMIC DNA]</scope>
    <source>
        <strain evidence="2 3">cv. Gransden 2004</strain>
    </source>
</reference>
<accession>A0A2K1JZZ6</accession>
<dbReference type="InterPro" id="IPR012337">
    <property type="entry name" value="RNaseH-like_sf"/>
</dbReference>
<dbReference type="InterPro" id="IPR036397">
    <property type="entry name" value="RNaseH_sf"/>
</dbReference>
<protein>
    <recommendedName>
        <fullName evidence="4">Integrase catalytic domain-containing protein</fullName>
    </recommendedName>
</protein>
<dbReference type="Gene3D" id="3.30.420.10">
    <property type="entry name" value="Ribonuclease H-like superfamily/Ribonuclease H"/>
    <property type="match status" value="1"/>
</dbReference>
<dbReference type="Proteomes" id="UP000006727">
    <property type="component" value="Chromosome 10"/>
</dbReference>
<keyword evidence="3" id="KW-1185">Reference proteome</keyword>
<evidence type="ECO:0000313" key="2">
    <source>
        <dbReference type="EnsemblPlants" id="Pp3c10_21580V3.1"/>
    </source>
</evidence>
<evidence type="ECO:0000313" key="3">
    <source>
        <dbReference type="Proteomes" id="UP000006727"/>
    </source>
</evidence>
<reference evidence="1 3" key="2">
    <citation type="journal article" date="2018" name="Plant J.">
        <title>The Physcomitrella patens chromosome-scale assembly reveals moss genome structure and evolution.</title>
        <authorList>
            <person name="Lang D."/>
            <person name="Ullrich K.K."/>
            <person name="Murat F."/>
            <person name="Fuchs J."/>
            <person name="Jenkins J."/>
            <person name="Haas F.B."/>
            <person name="Piednoel M."/>
            <person name="Gundlach H."/>
            <person name="Van Bel M."/>
            <person name="Meyberg R."/>
            <person name="Vives C."/>
            <person name="Morata J."/>
            <person name="Symeonidi A."/>
            <person name="Hiss M."/>
            <person name="Muchero W."/>
            <person name="Kamisugi Y."/>
            <person name="Saleh O."/>
            <person name="Blanc G."/>
            <person name="Decker E.L."/>
            <person name="van Gessel N."/>
            <person name="Grimwood J."/>
            <person name="Hayes R.D."/>
            <person name="Graham S.W."/>
            <person name="Gunter L.E."/>
            <person name="McDaniel S.F."/>
            <person name="Hoernstein S.N.W."/>
            <person name="Larsson A."/>
            <person name="Li F.W."/>
            <person name="Perroud P.F."/>
            <person name="Phillips J."/>
            <person name="Ranjan P."/>
            <person name="Rokshar D.S."/>
            <person name="Rothfels C.J."/>
            <person name="Schneider L."/>
            <person name="Shu S."/>
            <person name="Stevenson D.W."/>
            <person name="Thummler F."/>
            <person name="Tillich M."/>
            <person name="Villarreal Aguilar J.C."/>
            <person name="Widiez T."/>
            <person name="Wong G.K."/>
            <person name="Wymore A."/>
            <person name="Zhang Y."/>
            <person name="Zimmer A.D."/>
            <person name="Quatrano R.S."/>
            <person name="Mayer K.F.X."/>
            <person name="Goodstein D."/>
            <person name="Casacuberta J.M."/>
            <person name="Vandepoele K."/>
            <person name="Reski R."/>
            <person name="Cuming A.C."/>
            <person name="Tuskan G.A."/>
            <person name="Maumus F."/>
            <person name="Salse J."/>
            <person name="Schmutz J."/>
            <person name="Rensing S.A."/>
        </authorList>
    </citation>
    <scope>NUCLEOTIDE SEQUENCE [LARGE SCALE GENOMIC DNA]</scope>
    <source>
        <strain evidence="2 3">cv. Gransden 2004</strain>
    </source>
</reference>
<organism evidence="1">
    <name type="scientific">Physcomitrium patens</name>
    <name type="common">Spreading-leaved earth moss</name>
    <name type="synonym">Physcomitrella patens</name>
    <dbReference type="NCBI Taxonomy" id="3218"/>
    <lineage>
        <taxon>Eukaryota</taxon>
        <taxon>Viridiplantae</taxon>
        <taxon>Streptophyta</taxon>
        <taxon>Embryophyta</taxon>
        <taxon>Bryophyta</taxon>
        <taxon>Bryophytina</taxon>
        <taxon>Bryopsida</taxon>
        <taxon>Funariidae</taxon>
        <taxon>Funariales</taxon>
        <taxon>Funariaceae</taxon>
        <taxon>Physcomitrium</taxon>
    </lineage>
</organism>
<reference evidence="2" key="3">
    <citation type="submission" date="2020-12" db="UniProtKB">
        <authorList>
            <consortium name="EnsemblPlants"/>
        </authorList>
    </citation>
    <scope>IDENTIFICATION</scope>
</reference>
<dbReference type="Gramene" id="Pp3c10_21580V3.1">
    <property type="protein sequence ID" value="Pp3c10_21580V3.1"/>
    <property type="gene ID" value="Pp3c10_21580"/>
</dbReference>
<proteinExistence type="predicted"/>
<dbReference type="SUPFAM" id="SSF53098">
    <property type="entry name" value="Ribonuclease H-like"/>
    <property type="match status" value="1"/>
</dbReference>
<dbReference type="InParanoid" id="A0A2K1JZZ6"/>
<dbReference type="EMBL" id="ABEU02000010">
    <property type="protein sequence ID" value="PNR47099.1"/>
    <property type="molecule type" value="Genomic_DNA"/>
</dbReference>
<evidence type="ECO:0000313" key="1">
    <source>
        <dbReference type="EMBL" id="PNR47099.1"/>
    </source>
</evidence>
<sequence length="63" mass="7560">MVVERSKKLKTLYMTNEGMDTMNGFIERMNKTLNEHIWSMKIHSTLPKHFWTNTINIITYLID</sequence>
<evidence type="ECO:0008006" key="4">
    <source>
        <dbReference type="Google" id="ProtNLM"/>
    </source>
</evidence>
<dbReference type="AlphaFoldDB" id="A0A2K1JZZ6"/>
<dbReference type="EnsemblPlants" id="Pp3c10_21580V3.1">
    <property type="protein sequence ID" value="Pp3c10_21580V3.1"/>
    <property type="gene ID" value="Pp3c10_21580"/>
</dbReference>
<gene>
    <name evidence="1" type="ORF">PHYPA_014219</name>
</gene>
<dbReference type="GO" id="GO:0003676">
    <property type="term" value="F:nucleic acid binding"/>
    <property type="evidence" value="ECO:0007669"/>
    <property type="project" value="InterPro"/>
</dbReference>
<name>A0A2K1JZZ6_PHYPA</name>